<keyword evidence="2" id="KW-0808">Transferase</keyword>
<name>A0A7X5QUS7_9GAMM</name>
<organism evidence="2 3">
    <name type="scientific">Luteibacter yeojuensis</name>
    <dbReference type="NCBI Taxonomy" id="345309"/>
    <lineage>
        <taxon>Bacteria</taxon>
        <taxon>Pseudomonadati</taxon>
        <taxon>Pseudomonadota</taxon>
        <taxon>Gammaproteobacteria</taxon>
        <taxon>Lysobacterales</taxon>
        <taxon>Rhodanobacteraceae</taxon>
        <taxon>Luteibacter</taxon>
    </lineage>
</organism>
<comment type="caution">
    <text evidence="2">The sequence shown here is derived from an EMBL/GenBank/DDBJ whole genome shotgun (WGS) entry which is preliminary data.</text>
</comment>
<dbReference type="Gene3D" id="3.40.630.30">
    <property type="match status" value="1"/>
</dbReference>
<gene>
    <name evidence="2" type="ORF">HBF32_10180</name>
</gene>
<reference evidence="2 3" key="1">
    <citation type="journal article" date="2006" name="Int. J. Syst. Evol. Microbiol.">
        <title>Dyella yeojuensis sp. nov., isolated from greenhouse soil in Korea.</title>
        <authorList>
            <person name="Kim B.Y."/>
            <person name="Weon H.Y."/>
            <person name="Lee K.H."/>
            <person name="Seok S.J."/>
            <person name="Kwon S.W."/>
            <person name="Go S.J."/>
            <person name="Stackebrandt E."/>
        </authorList>
    </citation>
    <scope>NUCLEOTIDE SEQUENCE [LARGE SCALE GENOMIC DNA]</scope>
    <source>
        <strain evidence="2 3">DSM 17673</strain>
    </source>
</reference>
<evidence type="ECO:0000259" key="1">
    <source>
        <dbReference type="PROSITE" id="PS51186"/>
    </source>
</evidence>
<dbReference type="SUPFAM" id="SSF55729">
    <property type="entry name" value="Acyl-CoA N-acyltransferases (Nat)"/>
    <property type="match status" value="1"/>
</dbReference>
<dbReference type="Proteomes" id="UP000518878">
    <property type="component" value="Unassembled WGS sequence"/>
</dbReference>
<evidence type="ECO:0000313" key="3">
    <source>
        <dbReference type="Proteomes" id="UP000518878"/>
    </source>
</evidence>
<dbReference type="RefSeq" id="WP_166699518.1">
    <property type="nucleotide sequence ID" value="NZ_JAAQTL010000001.1"/>
</dbReference>
<dbReference type="PROSITE" id="PS51186">
    <property type="entry name" value="GNAT"/>
    <property type="match status" value="1"/>
</dbReference>
<dbReference type="Pfam" id="PF13302">
    <property type="entry name" value="Acetyltransf_3"/>
    <property type="match status" value="1"/>
</dbReference>
<protein>
    <submittedName>
        <fullName evidence="2">GNAT family N-acetyltransferase</fullName>
    </submittedName>
</protein>
<dbReference type="PANTHER" id="PTHR43792:SF16">
    <property type="entry name" value="N-ACETYLTRANSFERASE DOMAIN-CONTAINING PROTEIN"/>
    <property type="match status" value="1"/>
</dbReference>
<feature type="domain" description="N-acetyltransferase" evidence="1">
    <location>
        <begin position="7"/>
        <end position="168"/>
    </location>
</feature>
<accession>A0A7X5QUS7</accession>
<dbReference type="InterPro" id="IPR000182">
    <property type="entry name" value="GNAT_dom"/>
</dbReference>
<keyword evidence="3" id="KW-1185">Reference proteome</keyword>
<dbReference type="InterPro" id="IPR016181">
    <property type="entry name" value="Acyl_CoA_acyltransferase"/>
</dbReference>
<dbReference type="EMBL" id="JAAQTL010000001">
    <property type="protein sequence ID" value="NID15823.1"/>
    <property type="molecule type" value="Genomic_DNA"/>
</dbReference>
<dbReference type="GO" id="GO:0016747">
    <property type="term" value="F:acyltransferase activity, transferring groups other than amino-acyl groups"/>
    <property type="evidence" value="ECO:0007669"/>
    <property type="project" value="InterPro"/>
</dbReference>
<evidence type="ECO:0000313" key="2">
    <source>
        <dbReference type="EMBL" id="NID15823.1"/>
    </source>
</evidence>
<dbReference type="PANTHER" id="PTHR43792">
    <property type="entry name" value="GNAT FAMILY, PUTATIVE (AFU_ORTHOLOGUE AFUA_3G00765)-RELATED-RELATED"/>
    <property type="match status" value="1"/>
</dbReference>
<dbReference type="AlphaFoldDB" id="A0A7X5QUS7"/>
<sequence>MIVTERLILAPSAISDFDDCNAMRTDPKVMHYIGGSSPPEDTWIKLLRNVGHWTSFGYGLFTLREKDGGRFVGEAGLAHFHRGMGDRFDPFPEGAWALASAAHGKGYGTEALTAVHEWFFERRGKGRTVCLIDPQNAPSVRLGERLGYRPFDEADYRGKTLTLFERMP</sequence>
<dbReference type="InterPro" id="IPR051531">
    <property type="entry name" value="N-acetyltransferase"/>
</dbReference>
<proteinExistence type="predicted"/>